<dbReference type="SUPFAM" id="SSF52025">
    <property type="entry name" value="PA domain"/>
    <property type="match status" value="1"/>
</dbReference>
<feature type="signal peptide" evidence="1">
    <location>
        <begin position="1"/>
        <end position="20"/>
    </location>
</feature>
<dbReference type="GO" id="GO:0006508">
    <property type="term" value="P:proteolysis"/>
    <property type="evidence" value="ECO:0007669"/>
    <property type="project" value="InterPro"/>
</dbReference>
<evidence type="ECO:0000313" key="4">
    <source>
        <dbReference type="Proteomes" id="UP000050454"/>
    </source>
</evidence>
<proteinExistence type="predicted"/>
<reference evidence="3 4" key="1">
    <citation type="submission" date="2015-07" db="EMBL/GenBank/DDBJ databases">
        <title>The draft genome sequence of Leadbetterella sp. JN14-9.</title>
        <authorList>
            <person name="Liu Y."/>
            <person name="Du J."/>
            <person name="Shao Z."/>
        </authorList>
    </citation>
    <scope>NUCLEOTIDE SEQUENCE [LARGE SCALE GENOMIC DNA]</scope>
    <source>
        <strain evidence="3 4">JN14-9</strain>
    </source>
</reference>
<feature type="chain" id="PRO_5006135784" description="Peptidase M28 domain-containing protein" evidence="1">
    <location>
        <begin position="21"/>
        <end position="491"/>
    </location>
</feature>
<dbReference type="EMBL" id="LGTQ01000005">
    <property type="protein sequence ID" value="KPM50048.1"/>
    <property type="molecule type" value="Genomic_DNA"/>
</dbReference>
<feature type="domain" description="Peptidase M28" evidence="2">
    <location>
        <begin position="253"/>
        <end position="457"/>
    </location>
</feature>
<keyword evidence="1" id="KW-0732">Signal</keyword>
<keyword evidence="4" id="KW-1185">Reference proteome</keyword>
<gene>
    <name evidence="3" type="ORF">AFM12_05755</name>
</gene>
<dbReference type="Proteomes" id="UP000050454">
    <property type="component" value="Unassembled WGS sequence"/>
</dbReference>
<dbReference type="STRING" id="1605367.AFM12_05755"/>
<dbReference type="SUPFAM" id="SSF53187">
    <property type="entry name" value="Zn-dependent exopeptidases"/>
    <property type="match status" value="1"/>
</dbReference>
<dbReference type="InterPro" id="IPR045175">
    <property type="entry name" value="M28_fam"/>
</dbReference>
<dbReference type="InterPro" id="IPR007484">
    <property type="entry name" value="Peptidase_M28"/>
</dbReference>
<organism evidence="3 4">
    <name type="scientific">Jiulongibacter sediminis</name>
    <dbReference type="NCBI Taxonomy" id="1605367"/>
    <lineage>
        <taxon>Bacteria</taxon>
        <taxon>Pseudomonadati</taxon>
        <taxon>Bacteroidota</taxon>
        <taxon>Cytophagia</taxon>
        <taxon>Cytophagales</taxon>
        <taxon>Leadbetterellaceae</taxon>
        <taxon>Jiulongibacter</taxon>
    </lineage>
</organism>
<name>A0A0P7BGD6_9BACT</name>
<dbReference type="PANTHER" id="PTHR12147:SF26">
    <property type="entry name" value="PEPTIDASE M28 DOMAIN-CONTAINING PROTEIN"/>
    <property type="match status" value="1"/>
</dbReference>
<evidence type="ECO:0000259" key="2">
    <source>
        <dbReference type="Pfam" id="PF04389"/>
    </source>
</evidence>
<dbReference type="Pfam" id="PF04389">
    <property type="entry name" value="Peptidase_M28"/>
    <property type="match status" value="1"/>
</dbReference>
<dbReference type="Gene3D" id="3.40.630.10">
    <property type="entry name" value="Zn peptidases"/>
    <property type="match status" value="1"/>
</dbReference>
<dbReference type="InterPro" id="IPR046450">
    <property type="entry name" value="PA_dom_sf"/>
</dbReference>
<dbReference type="AlphaFoldDB" id="A0A0P7BGD6"/>
<comment type="caution">
    <text evidence="3">The sequence shown here is derived from an EMBL/GenBank/DDBJ whole genome shotgun (WGS) entry which is preliminary data.</text>
</comment>
<evidence type="ECO:0000313" key="3">
    <source>
        <dbReference type="EMBL" id="KPM50048.1"/>
    </source>
</evidence>
<evidence type="ECO:0000256" key="1">
    <source>
        <dbReference type="SAM" id="SignalP"/>
    </source>
</evidence>
<protein>
    <recommendedName>
        <fullName evidence="2">Peptidase M28 domain-containing protein</fullName>
    </recommendedName>
</protein>
<dbReference type="PANTHER" id="PTHR12147">
    <property type="entry name" value="METALLOPEPTIDASE M28 FAMILY MEMBER"/>
    <property type="match status" value="1"/>
</dbReference>
<sequence length="491" mass="53235">MKKMLLVAFLLTATALISNAQKFKKLPESKIEQSFVEKHIRFLASDALLGRNTGEQGNNAAAAYIAEEFRSYGVLPVNGSYFQKIPFVKYDQPQNAKITVGDSTLFVNSDFLLLNGGGVNISSAPVARVGYGWVSEDGSYNDYENQEVTGKVVITQIGTPDTKSFREMMSVSAQKAAIAKEKGALAIIEVFTIPAPWELLVSNFGDGRLEINTNESDSFTRILVNAATAKRLGNETLSIQSDELSKKPTPSSNVVGLIKGTDPDLRSTYVALTAHYDHVGYREPDGEGDDYIFNGARDNAIGVAGLLSAAKSLAQKPPKRSILLIGFTGEELGLKGSKFYVENPLLPVKQTVFNLNIDGAGYNDTSIISGIGVQRTGAEAEITKAVEALGLKLLNDPSPELGLFDRSDNVSFAALGVPAPSFSPGFTAFSEDMMQYYHKEADNAEGLDFAYCTKFAKSYAYAARLVANKTTAPQWIEGDKYEEAGEKLYQH</sequence>
<dbReference type="OrthoDB" id="1521787at2"/>
<dbReference type="Gene3D" id="3.50.30.30">
    <property type="match status" value="1"/>
</dbReference>
<accession>A0A0P7BGD6</accession>
<dbReference type="RefSeq" id="WP_055144899.1">
    <property type="nucleotide sequence ID" value="NZ_JXSZ01000005.1"/>
</dbReference>
<dbReference type="GO" id="GO:0008235">
    <property type="term" value="F:metalloexopeptidase activity"/>
    <property type="evidence" value="ECO:0007669"/>
    <property type="project" value="InterPro"/>
</dbReference>